<dbReference type="PANTHER" id="PTHR40841">
    <property type="entry name" value="SIDEROPHORE TRIACETYLFUSARININE C ESTERASE"/>
    <property type="match status" value="1"/>
</dbReference>
<evidence type="ECO:0000313" key="5">
    <source>
        <dbReference type="Proteomes" id="UP001500547"/>
    </source>
</evidence>
<comment type="similarity">
    <text evidence="1">Belongs to the esterase D family.</text>
</comment>
<dbReference type="EMBL" id="BAABLD010000005">
    <property type="protein sequence ID" value="GAA5160995.1"/>
    <property type="molecule type" value="Genomic_DNA"/>
</dbReference>
<evidence type="ECO:0000256" key="1">
    <source>
        <dbReference type="ARBA" id="ARBA00005622"/>
    </source>
</evidence>
<dbReference type="PANTHER" id="PTHR40841:SF2">
    <property type="entry name" value="SIDEROPHORE-DEGRADING ESTERASE (EUROFUNG)"/>
    <property type="match status" value="1"/>
</dbReference>
<dbReference type="RefSeq" id="WP_345531721.1">
    <property type="nucleotide sequence ID" value="NZ_BAABLD010000005.1"/>
</dbReference>
<feature type="chain" id="PRO_5045628701" evidence="3">
    <location>
        <begin position="20"/>
        <end position="301"/>
    </location>
</feature>
<name>A0ABP9QFF0_9RHOO</name>
<feature type="signal peptide" evidence="3">
    <location>
        <begin position="1"/>
        <end position="19"/>
    </location>
</feature>
<keyword evidence="5" id="KW-1185">Reference proteome</keyword>
<dbReference type="Pfam" id="PF00756">
    <property type="entry name" value="Esterase"/>
    <property type="match status" value="1"/>
</dbReference>
<accession>A0ABP9QFF0</accession>
<dbReference type="InterPro" id="IPR000801">
    <property type="entry name" value="Esterase-like"/>
</dbReference>
<evidence type="ECO:0000256" key="2">
    <source>
        <dbReference type="ARBA" id="ARBA00022801"/>
    </source>
</evidence>
<keyword evidence="3" id="KW-0732">Signal</keyword>
<organism evidence="4 5">
    <name type="scientific">Viridibacterium curvum</name>
    <dbReference type="NCBI Taxonomy" id="1101404"/>
    <lineage>
        <taxon>Bacteria</taxon>
        <taxon>Pseudomonadati</taxon>
        <taxon>Pseudomonadota</taxon>
        <taxon>Betaproteobacteria</taxon>
        <taxon>Rhodocyclales</taxon>
        <taxon>Rhodocyclaceae</taxon>
        <taxon>Viridibacterium</taxon>
    </lineage>
</organism>
<keyword evidence="2" id="KW-0378">Hydrolase</keyword>
<evidence type="ECO:0000256" key="3">
    <source>
        <dbReference type="SAM" id="SignalP"/>
    </source>
</evidence>
<proteinExistence type="inferred from homology"/>
<dbReference type="Proteomes" id="UP001500547">
    <property type="component" value="Unassembled WGS sequence"/>
</dbReference>
<dbReference type="InterPro" id="IPR052558">
    <property type="entry name" value="Siderophore_Hydrolase_D"/>
</dbReference>
<dbReference type="InterPro" id="IPR029058">
    <property type="entry name" value="AB_hydrolase_fold"/>
</dbReference>
<gene>
    <name evidence="4" type="primary">besA</name>
    <name evidence="4" type="ORF">GCM10025770_09500</name>
</gene>
<comment type="caution">
    <text evidence="4">The sequence shown here is derived from an EMBL/GenBank/DDBJ whole genome shotgun (WGS) entry which is preliminary data.</text>
</comment>
<dbReference type="SUPFAM" id="SSF53474">
    <property type="entry name" value="alpha/beta-Hydrolases"/>
    <property type="match status" value="1"/>
</dbReference>
<dbReference type="Gene3D" id="3.40.50.1820">
    <property type="entry name" value="alpha/beta hydrolase"/>
    <property type="match status" value="1"/>
</dbReference>
<protein>
    <submittedName>
        <fullName evidence="4">Ferri-bacillibactin esterase BesA</fullName>
    </submittedName>
</protein>
<reference evidence="5" key="1">
    <citation type="journal article" date="2019" name="Int. J. Syst. Evol. Microbiol.">
        <title>The Global Catalogue of Microorganisms (GCM) 10K type strain sequencing project: providing services to taxonomists for standard genome sequencing and annotation.</title>
        <authorList>
            <consortium name="The Broad Institute Genomics Platform"/>
            <consortium name="The Broad Institute Genome Sequencing Center for Infectious Disease"/>
            <person name="Wu L."/>
            <person name="Ma J."/>
        </authorList>
    </citation>
    <scope>NUCLEOTIDE SEQUENCE [LARGE SCALE GENOMIC DNA]</scope>
    <source>
        <strain evidence="5">JCM 18715</strain>
    </source>
</reference>
<evidence type="ECO:0000313" key="4">
    <source>
        <dbReference type="EMBL" id="GAA5160995.1"/>
    </source>
</evidence>
<sequence>MKRLFYSLLLLSQMSVCHAATVTLPRAEQFELRAATTDNQPGPRYRILVALPDGPAPAGGYPVVYVLDADLVFHSVVETLRLQSRRPLATGVLPALVVGISYPEEDDVILRRAVDYTPTPAAQPAADMSATMRSAGGGADRFLDFIDKTLRPTIAQRYATNPNHQVLFGHSLGGLFALHALFNRPQSFTHYIAASPSWWWNDKVMATEESAFRRQPDAARGRALLLTVGEFEQSPSRFSDNMPGGIATLTRRAMVDNVRALSGRLITMPGMRVKALELTGENHLSSLPQAINRGLRFALEP</sequence>